<feature type="signal peptide" evidence="1">
    <location>
        <begin position="1"/>
        <end position="22"/>
    </location>
</feature>
<feature type="chain" id="PRO_5042009187" evidence="1">
    <location>
        <begin position="23"/>
        <end position="161"/>
    </location>
</feature>
<keyword evidence="1" id="KW-0732">Signal</keyword>
<comment type="caution">
    <text evidence="2">The sequence shown here is derived from an EMBL/GenBank/DDBJ whole genome shotgun (WGS) entry which is preliminary data.</text>
</comment>
<evidence type="ECO:0000313" key="2">
    <source>
        <dbReference type="EMBL" id="KAJ7032547.1"/>
    </source>
</evidence>
<sequence length="161" mass="16875">MVKLGFSVFVALSAFFTSRVSASVIRRQITDSGVSSTNVSNSSSVASCDELCATATDVLAESCADAGFPNSTGELLVPCGCTTAYSAAQQACSRCTLSFSATGTILAKNTAIQQQNFDDFQTQCAGLAVTVDRPISFAFETPLSIYDKSFPNYIGAVCLRV</sequence>
<evidence type="ECO:0000313" key="3">
    <source>
        <dbReference type="Proteomes" id="UP001218188"/>
    </source>
</evidence>
<protein>
    <submittedName>
        <fullName evidence="2">Uncharacterized protein</fullName>
    </submittedName>
</protein>
<dbReference type="AlphaFoldDB" id="A0AAD6SVH7"/>
<gene>
    <name evidence="2" type="ORF">C8F04DRAFT_1107184</name>
</gene>
<name>A0AAD6SVH7_9AGAR</name>
<evidence type="ECO:0000256" key="1">
    <source>
        <dbReference type="SAM" id="SignalP"/>
    </source>
</evidence>
<keyword evidence="3" id="KW-1185">Reference proteome</keyword>
<dbReference type="Proteomes" id="UP001218188">
    <property type="component" value="Unassembled WGS sequence"/>
</dbReference>
<organism evidence="2 3">
    <name type="scientific">Mycena alexandri</name>
    <dbReference type="NCBI Taxonomy" id="1745969"/>
    <lineage>
        <taxon>Eukaryota</taxon>
        <taxon>Fungi</taxon>
        <taxon>Dikarya</taxon>
        <taxon>Basidiomycota</taxon>
        <taxon>Agaricomycotina</taxon>
        <taxon>Agaricomycetes</taxon>
        <taxon>Agaricomycetidae</taxon>
        <taxon>Agaricales</taxon>
        <taxon>Marasmiineae</taxon>
        <taxon>Mycenaceae</taxon>
        <taxon>Mycena</taxon>
    </lineage>
</organism>
<reference evidence="2" key="1">
    <citation type="submission" date="2023-03" db="EMBL/GenBank/DDBJ databases">
        <title>Massive genome expansion in bonnet fungi (Mycena s.s.) driven by repeated elements and novel gene families across ecological guilds.</title>
        <authorList>
            <consortium name="Lawrence Berkeley National Laboratory"/>
            <person name="Harder C.B."/>
            <person name="Miyauchi S."/>
            <person name="Viragh M."/>
            <person name="Kuo A."/>
            <person name="Thoen E."/>
            <person name="Andreopoulos B."/>
            <person name="Lu D."/>
            <person name="Skrede I."/>
            <person name="Drula E."/>
            <person name="Henrissat B."/>
            <person name="Morin E."/>
            <person name="Kohler A."/>
            <person name="Barry K."/>
            <person name="LaButti K."/>
            <person name="Morin E."/>
            <person name="Salamov A."/>
            <person name="Lipzen A."/>
            <person name="Mereny Z."/>
            <person name="Hegedus B."/>
            <person name="Baldrian P."/>
            <person name="Stursova M."/>
            <person name="Weitz H."/>
            <person name="Taylor A."/>
            <person name="Grigoriev I.V."/>
            <person name="Nagy L.G."/>
            <person name="Martin F."/>
            <person name="Kauserud H."/>
        </authorList>
    </citation>
    <scope>NUCLEOTIDE SEQUENCE</scope>
    <source>
        <strain evidence="2">CBHHK200</strain>
    </source>
</reference>
<accession>A0AAD6SVH7</accession>
<proteinExistence type="predicted"/>
<dbReference type="EMBL" id="JARJCM010000072">
    <property type="protein sequence ID" value="KAJ7032547.1"/>
    <property type="molecule type" value="Genomic_DNA"/>
</dbReference>